<dbReference type="RefSeq" id="WP_188915287.1">
    <property type="nucleotide sequence ID" value="NZ_BMMF01000015.1"/>
</dbReference>
<evidence type="ECO:0000313" key="2">
    <source>
        <dbReference type="EMBL" id="GGK50928.1"/>
    </source>
</evidence>
<comment type="caution">
    <text evidence="2">The sequence shown here is derived from an EMBL/GenBank/DDBJ whole genome shotgun (WGS) entry which is preliminary data.</text>
</comment>
<dbReference type="PANTHER" id="PTHR42923">
    <property type="entry name" value="PROTOPORPHYRINOGEN OXIDASE"/>
    <property type="match status" value="1"/>
</dbReference>
<dbReference type="SUPFAM" id="SSF51905">
    <property type="entry name" value="FAD/NAD(P)-binding domain"/>
    <property type="match status" value="1"/>
</dbReference>
<dbReference type="InterPro" id="IPR050464">
    <property type="entry name" value="Zeta_carotene_desat/Oxidored"/>
</dbReference>
<reference evidence="2 3" key="1">
    <citation type="journal article" date="2014" name="Int. J. Syst. Evol. Microbiol.">
        <title>Complete genome sequence of Corynebacterium casei LMG S-19264T (=DSM 44701T), isolated from a smear-ripened cheese.</title>
        <authorList>
            <consortium name="US DOE Joint Genome Institute (JGI-PGF)"/>
            <person name="Walter F."/>
            <person name="Albersmeier A."/>
            <person name="Kalinowski J."/>
            <person name="Ruckert C."/>
        </authorList>
    </citation>
    <scope>NUCLEOTIDE SEQUENCE [LARGE SCALE GENOMIC DNA]</scope>
    <source>
        <strain evidence="2 3">CGMCC 1.9161</strain>
    </source>
</reference>
<dbReference type="InterPro" id="IPR002937">
    <property type="entry name" value="Amino_oxidase"/>
</dbReference>
<gene>
    <name evidence="2" type="ORF">GCM10011322_42510</name>
</gene>
<protein>
    <submittedName>
        <fullName evidence="2">Oxidoreductase</fullName>
    </submittedName>
</protein>
<dbReference type="Gene3D" id="3.50.50.60">
    <property type="entry name" value="FAD/NAD(P)-binding domain"/>
    <property type="match status" value="1"/>
</dbReference>
<evidence type="ECO:0000259" key="1">
    <source>
        <dbReference type="Pfam" id="PF01593"/>
    </source>
</evidence>
<dbReference type="AlphaFoldDB" id="A0A917QIR7"/>
<proteinExistence type="predicted"/>
<sequence>MAIASTEPPADEAVDVAVVGGGMAGLVAAWHLRHRRCVVLEASDRPGGRLHAPSHDGVPMNLGAHMVPGPGTAIGDLVAELGLEARPLPPHLFGLDFRGRRHMETPATLLPFVMRLGLAERIAFMRMGAHLRLGAHRSTRAARPRARDTDALARVLAFEDGRTLAELVGPLPAGVDLLFRGLTERNGADPSEMSAGHGLRSFANVWAKTAPGTNLVGGTATLPKALASRLGEAVFRPRHEVIRARAIANAVEGAGGVAIDVRTPQGERRITARACILATPAPITRAIARGLPDETASALERIRYGAFLTLAVSLAPLERVPWRGTYAIATPELGFSVLFDHDAMRPEAGGHSIMLFRGARGALRWMEEDDATIVSRWLEDLETRFPETRERVRETVLQRWPAGAPFAAPGRASLQPPLEAIRPPFLLAGDYLEFPNMEAAAASGVRAAAAAQRRLAA</sequence>
<dbReference type="Pfam" id="PF01593">
    <property type="entry name" value="Amino_oxidase"/>
    <property type="match status" value="1"/>
</dbReference>
<dbReference type="EMBL" id="BMMF01000015">
    <property type="protein sequence ID" value="GGK50928.1"/>
    <property type="molecule type" value="Genomic_DNA"/>
</dbReference>
<dbReference type="PANTHER" id="PTHR42923:SF46">
    <property type="entry name" value="AMINE OXIDASE"/>
    <property type="match status" value="1"/>
</dbReference>
<feature type="domain" description="Amine oxidase" evidence="1">
    <location>
        <begin position="23"/>
        <end position="450"/>
    </location>
</feature>
<evidence type="ECO:0000313" key="3">
    <source>
        <dbReference type="Proteomes" id="UP000600449"/>
    </source>
</evidence>
<accession>A0A917QIR7</accession>
<name>A0A917QIR7_9HYPH</name>
<organism evidence="2 3">
    <name type="scientific">Salinarimonas ramus</name>
    <dbReference type="NCBI Taxonomy" id="690164"/>
    <lineage>
        <taxon>Bacteria</taxon>
        <taxon>Pseudomonadati</taxon>
        <taxon>Pseudomonadota</taxon>
        <taxon>Alphaproteobacteria</taxon>
        <taxon>Hyphomicrobiales</taxon>
        <taxon>Salinarimonadaceae</taxon>
        <taxon>Salinarimonas</taxon>
    </lineage>
</organism>
<keyword evidence="3" id="KW-1185">Reference proteome</keyword>
<dbReference type="GO" id="GO:0016491">
    <property type="term" value="F:oxidoreductase activity"/>
    <property type="evidence" value="ECO:0007669"/>
    <property type="project" value="InterPro"/>
</dbReference>
<dbReference type="Proteomes" id="UP000600449">
    <property type="component" value="Unassembled WGS sequence"/>
</dbReference>
<dbReference type="InterPro" id="IPR036188">
    <property type="entry name" value="FAD/NAD-bd_sf"/>
</dbReference>